<keyword evidence="11 17" id="KW-0418">Kinase</keyword>
<evidence type="ECO:0000256" key="16">
    <source>
        <dbReference type="ARBA" id="ARBA00040883"/>
    </source>
</evidence>
<proteinExistence type="inferred from homology"/>
<dbReference type="GO" id="GO:0005737">
    <property type="term" value="C:cytoplasm"/>
    <property type="evidence" value="ECO:0007669"/>
    <property type="project" value="UniProtKB-SubCell"/>
</dbReference>
<dbReference type="GO" id="GO:0015937">
    <property type="term" value="P:coenzyme A biosynthetic process"/>
    <property type="evidence" value="ECO:0007669"/>
    <property type="project" value="UniProtKB-KW"/>
</dbReference>
<evidence type="ECO:0000256" key="14">
    <source>
        <dbReference type="ARBA" id="ARBA00022993"/>
    </source>
</evidence>
<accession>A0AB38YEL7</accession>
<evidence type="ECO:0000256" key="7">
    <source>
        <dbReference type="ARBA" id="ARBA00012102"/>
    </source>
</evidence>
<evidence type="ECO:0000256" key="2">
    <source>
        <dbReference type="ARBA" id="ARBA00001958"/>
    </source>
</evidence>
<evidence type="ECO:0000256" key="5">
    <source>
        <dbReference type="ARBA" id="ARBA00005225"/>
    </source>
</evidence>
<dbReference type="PANTHER" id="PTHR34265:SF1">
    <property type="entry name" value="TYPE III PANTOTHENATE KINASE"/>
    <property type="match status" value="1"/>
</dbReference>
<comment type="similarity">
    <text evidence="15">Belongs to the type III pantothenate kinase family.</text>
</comment>
<dbReference type="EC" id="2.7.1.33" evidence="7"/>
<dbReference type="GO" id="GO:0005524">
    <property type="term" value="F:ATP binding"/>
    <property type="evidence" value="ECO:0007669"/>
    <property type="project" value="UniProtKB-KW"/>
</dbReference>
<comment type="subunit">
    <text evidence="6">Homodimer.</text>
</comment>
<keyword evidence="14" id="KW-0173">Coenzyme A biosynthesis</keyword>
<protein>
    <recommendedName>
        <fullName evidence="16">Type III pantothenate kinase</fullName>
        <ecNumber evidence="7">2.7.1.33</ecNumber>
    </recommendedName>
</protein>
<evidence type="ECO:0000256" key="13">
    <source>
        <dbReference type="ARBA" id="ARBA00022958"/>
    </source>
</evidence>
<dbReference type="Gene3D" id="3.30.420.40">
    <property type="match status" value="2"/>
</dbReference>
<evidence type="ECO:0000313" key="17">
    <source>
        <dbReference type="EMBL" id="WLD57800.1"/>
    </source>
</evidence>
<dbReference type="PANTHER" id="PTHR34265">
    <property type="entry name" value="TYPE III PANTOTHENATE KINASE"/>
    <property type="match status" value="1"/>
</dbReference>
<evidence type="ECO:0000256" key="6">
    <source>
        <dbReference type="ARBA" id="ARBA00011738"/>
    </source>
</evidence>
<evidence type="ECO:0000256" key="11">
    <source>
        <dbReference type="ARBA" id="ARBA00022777"/>
    </source>
</evidence>
<evidence type="ECO:0000256" key="9">
    <source>
        <dbReference type="ARBA" id="ARBA00022679"/>
    </source>
</evidence>
<dbReference type="NCBIfam" id="TIGR00671">
    <property type="entry name" value="baf"/>
    <property type="match status" value="1"/>
</dbReference>
<keyword evidence="12" id="KW-0067">ATP-binding</keyword>
<evidence type="ECO:0000256" key="1">
    <source>
        <dbReference type="ARBA" id="ARBA00001206"/>
    </source>
</evidence>
<name>A0AB38YEL7_9GAMM</name>
<dbReference type="InterPro" id="IPR004619">
    <property type="entry name" value="Type_III_PanK"/>
</dbReference>
<dbReference type="InterPro" id="IPR043129">
    <property type="entry name" value="ATPase_NBD"/>
</dbReference>
<organism evidence="17">
    <name type="scientific">Salinispirillum sp. LH 10-3-1</name>
    <dbReference type="NCBI Taxonomy" id="2952525"/>
    <lineage>
        <taxon>Bacteria</taxon>
        <taxon>Pseudomonadati</taxon>
        <taxon>Pseudomonadota</taxon>
        <taxon>Gammaproteobacteria</taxon>
        <taxon>Oceanospirillales</taxon>
        <taxon>Saccharospirillaceae</taxon>
        <taxon>Salinispirillum</taxon>
    </lineage>
</organism>
<evidence type="ECO:0000256" key="8">
    <source>
        <dbReference type="ARBA" id="ARBA00022490"/>
    </source>
</evidence>
<evidence type="ECO:0000256" key="4">
    <source>
        <dbReference type="ARBA" id="ARBA00004496"/>
    </source>
</evidence>
<keyword evidence="13" id="KW-0630">Potassium</keyword>
<dbReference type="GO" id="GO:0004594">
    <property type="term" value="F:pantothenate kinase activity"/>
    <property type="evidence" value="ECO:0007669"/>
    <property type="project" value="UniProtKB-EC"/>
</dbReference>
<comment type="cofactor">
    <cofactor evidence="2">
        <name>K(+)</name>
        <dbReference type="ChEBI" id="CHEBI:29103"/>
    </cofactor>
</comment>
<dbReference type="Pfam" id="PF03309">
    <property type="entry name" value="Pan_kinase"/>
    <property type="match status" value="1"/>
</dbReference>
<comment type="subcellular location">
    <subcellularLocation>
        <location evidence="4">Cytoplasm</location>
    </subcellularLocation>
</comment>
<evidence type="ECO:0000256" key="12">
    <source>
        <dbReference type="ARBA" id="ARBA00022840"/>
    </source>
</evidence>
<dbReference type="SUPFAM" id="SSF53067">
    <property type="entry name" value="Actin-like ATPase domain"/>
    <property type="match status" value="2"/>
</dbReference>
<dbReference type="RefSeq" id="WP_304995084.1">
    <property type="nucleotide sequence ID" value="NZ_CP101717.1"/>
</dbReference>
<keyword evidence="9 17" id="KW-0808">Transferase</keyword>
<reference evidence="17" key="1">
    <citation type="submission" date="2022-07" db="EMBL/GenBank/DDBJ databases">
        <title>Complete genome sequence of Salinispirillum sp. LH10-3-1 capable of multiple carbohydrate inversion isolated from a soda lake.</title>
        <authorList>
            <person name="Liu J."/>
            <person name="Zhai Y."/>
            <person name="Zhang H."/>
            <person name="Yang H."/>
            <person name="Qu J."/>
            <person name="Li J."/>
        </authorList>
    </citation>
    <scope>NUCLEOTIDE SEQUENCE</scope>
    <source>
        <strain evidence="17">LH 10-3-1</strain>
    </source>
</reference>
<evidence type="ECO:0000256" key="10">
    <source>
        <dbReference type="ARBA" id="ARBA00022741"/>
    </source>
</evidence>
<evidence type="ECO:0000256" key="3">
    <source>
        <dbReference type="ARBA" id="ARBA00001972"/>
    </source>
</evidence>
<comment type="cofactor">
    <cofactor evidence="3">
        <name>NH4(+)</name>
        <dbReference type="ChEBI" id="CHEBI:28938"/>
    </cofactor>
</comment>
<sequence length="243" mass="26571">MFERAERMLIDVGNSFVHWQCGSARGQFSSKLASFVMPDEFLRALRASKCVLVVSVGHAAVVAQLRAAGADIEWHSAGTFPSSLLTSDYDTAALGYDRWMALLGWLSLARMNPSVMVIDAGTAVTIDFLDGTHHQGGWILPGYRTWFDSLLGNTQMRFTQPEQPQLQSGKQTAEAVANAWLESIVGIVERYRNQRTDLAIVVTGGDATRLISALPGAQVVADLVFNGLHFWYEQTGMNKTCGG</sequence>
<keyword evidence="8" id="KW-0963">Cytoplasm</keyword>
<keyword evidence="10" id="KW-0547">Nucleotide-binding</keyword>
<comment type="pathway">
    <text evidence="5">Cofactor biosynthesis; coenzyme A biosynthesis; CoA from (R)-pantothenate: step 1/5.</text>
</comment>
<evidence type="ECO:0000256" key="15">
    <source>
        <dbReference type="ARBA" id="ARBA00038036"/>
    </source>
</evidence>
<dbReference type="AlphaFoldDB" id="A0AB38YEL7"/>
<comment type="catalytic activity">
    <reaction evidence="1">
        <text>(R)-pantothenate + ATP = (R)-4'-phosphopantothenate + ADP + H(+)</text>
        <dbReference type="Rhea" id="RHEA:16373"/>
        <dbReference type="ChEBI" id="CHEBI:10986"/>
        <dbReference type="ChEBI" id="CHEBI:15378"/>
        <dbReference type="ChEBI" id="CHEBI:29032"/>
        <dbReference type="ChEBI" id="CHEBI:30616"/>
        <dbReference type="ChEBI" id="CHEBI:456216"/>
        <dbReference type="EC" id="2.7.1.33"/>
    </reaction>
</comment>
<dbReference type="EMBL" id="CP101717">
    <property type="protein sequence ID" value="WLD57800.1"/>
    <property type="molecule type" value="Genomic_DNA"/>
</dbReference>
<gene>
    <name evidence="17" type="ORF">NFC81_13940</name>
</gene>